<evidence type="ECO:0000313" key="2">
    <source>
        <dbReference type="Proteomes" id="UP001152519"/>
    </source>
</evidence>
<name>A0A9W4E342_9ACTN</name>
<dbReference type="Proteomes" id="UP001152519">
    <property type="component" value="Unassembled WGS sequence"/>
</dbReference>
<reference evidence="1" key="1">
    <citation type="submission" date="2021-05" db="EMBL/GenBank/DDBJ databases">
        <authorList>
            <person name="Arsene-Ploetze F."/>
        </authorList>
    </citation>
    <scope>NUCLEOTIDE SEQUENCE</scope>
    <source>
        <strain evidence="1">DSM 42138</strain>
    </source>
</reference>
<comment type="caution">
    <text evidence="1">The sequence shown here is derived from an EMBL/GenBank/DDBJ whole genome shotgun (WGS) entry which is preliminary data.</text>
</comment>
<keyword evidence="2" id="KW-1185">Reference proteome</keyword>
<sequence length="62" mass="6761">MRAMLLMDLTVWLLQQGLENRYGPVMGAGLLCCGVGLRNRARSTQAWCAGGVLIVLAYLAQH</sequence>
<accession>A0A9W4E342</accession>
<evidence type="ECO:0000313" key="1">
    <source>
        <dbReference type="EMBL" id="CAG6392390.1"/>
    </source>
</evidence>
<dbReference type="AlphaFoldDB" id="A0A9W4E342"/>
<gene>
    <name evidence="1" type="ORF">SCOCK_160172</name>
</gene>
<organism evidence="1 2">
    <name type="scientific">Actinacidiphila cocklensis</name>
    <dbReference type="NCBI Taxonomy" id="887465"/>
    <lineage>
        <taxon>Bacteria</taxon>
        <taxon>Bacillati</taxon>
        <taxon>Actinomycetota</taxon>
        <taxon>Actinomycetes</taxon>
        <taxon>Kitasatosporales</taxon>
        <taxon>Streptomycetaceae</taxon>
        <taxon>Actinacidiphila</taxon>
    </lineage>
</organism>
<protein>
    <submittedName>
        <fullName evidence="1">Uncharacterized protein</fullName>
    </submittedName>
</protein>
<proteinExistence type="predicted"/>
<dbReference type="EMBL" id="CAJSLV010000044">
    <property type="protein sequence ID" value="CAG6392390.1"/>
    <property type="molecule type" value="Genomic_DNA"/>
</dbReference>